<dbReference type="Proteomes" id="UP001377567">
    <property type="component" value="Unassembled WGS sequence"/>
</dbReference>
<evidence type="ECO:0008006" key="3">
    <source>
        <dbReference type="Google" id="ProtNLM"/>
    </source>
</evidence>
<keyword evidence="2" id="KW-1185">Reference proteome</keyword>
<dbReference type="EMBL" id="BTGD01000005">
    <property type="protein sequence ID" value="GMM55595.1"/>
    <property type="molecule type" value="Genomic_DNA"/>
</dbReference>
<comment type="caution">
    <text evidence="1">The sequence shown here is derived from an EMBL/GenBank/DDBJ whole genome shotgun (WGS) entry which is preliminary data.</text>
</comment>
<evidence type="ECO:0000313" key="2">
    <source>
        <dbReference type="Proteomes" id="UP001377567"/>
    </source>
</evidence>
<protein>
    <recommendedName>
        <fullName evidence="3">F-box domain-containing protein</fullName>
    </recommendedName>
</protein>
<gene>
    <name evidence="1" type="ORF">DAKH74_022110</name>
</gene>
<name>A0AAV5RW09_MAUHU</name>
<proteinExistence type="predicted"/>
<evidence type="ECO:0000313" key="1">
    <source>
        <dbReference type="EMBL" id="GMM55595.1"/>
    </source>
</evidence>
<organism evidence="1 2">
    <name type="scientific">Maudiozyma humilis</name>
    <name type="common">Sour dough yeast</name>
    <name type="synonym">Kazachstania humilis</name>
    <dbReference type="NCBI Taxonomy" id="51915"/>
    <lineage>
        <taxon>Eukaryota</taxon>
        <taxon>Fungi</taxon>
        <taxon>Dikarya</taxon>
        <taxon>Ascomycota</taxon>
        <taxon>Saccharomycotina</taxon>
        <taxon>Saccharomycetes</taxon>
        <taxon>Saccharomycetales</taxon>
        <taxon>Saccharomycetaceae</taxon>
        <taxon>Maudiozyma</taxon>
    </lineage>
</organism>
<dbReference type="AlphaFoldDB" id="A0AAV5RW09"/>
<accession>A0AAV5RW09</accession>
<reference evidence="1 2" key="1">
    <citation type="journal article" date="2023" name="Elife">
        <title>Identification of key yeast species and microbe-microbe interactions impacting larval growth of Drosophila in the wild.</title>
        <authorList>
            <person name="Mure A."/>
            <person name="Sugiura Y."/>
            <person name="Maeda R."/>
            <person name="Honda K."/>
            <person name="Sakurai N."/>
            <person name="Takahashi Y."/>
            <person name="Watada M."/>
            <person name="Katoh T."/>
            <person name="Gotoh A."/>
            <person name="Gotoh Y."/>
            <person name="Taniguchi I."/>
            <person name="Nakamura K."/>
            <person name="Hayashi T."/>
            <person name="Katayama T."/>
            <person name="Uemura T."/>
            <person name="Hattori Y."/>
        </authorList>
    </citation>
    <scope>NUCLEOTIDE SEQUENCE [LARGE SCALE GENOMIC DNA]</scope>
    <source>
        <strain evidence="1 2">KH-74</strain>
    </source>
</reference>
<sequence length="704" mass="79402">MKLPVEILDVIVSNNSDSFKTLLSWARISPYYRDAISQEVYIVSVYDGFNSAFWCPLNYDILCTTNNHISVSTAAPNFEFMANNIKSQNNILIAIHSSGGFSKSLRLILSQIARLCHPGANVCVIYENSTNFLSKLYFQEFERLSTRLNLSELHIFGSQETYVNSGLFDLTTLFQTTYLDSILNINSILITDSTHCIIAPVIENIKSISIKPNVTDIVTPLFSCPSINNLGSLNFPSSCNSEGQFIIPSCNNISLINYHSGVKYSPINGVLVRNKLILSEGMLEYDPTFRYLNFPNLRELELDVGTTPNQTVRFQQCEFQNLQILNVDSSIVPWRDLIMAGSHINTLKLKLYSFDQIKWLNECPFRIDNIEILPSKNSNIPNILFPKTCSFLETFNNITVNADSLLHYNILQNIFLDDICINQTLGLTIHQKEISTAIKQNPNYSSIYELSVTDSSDATFSIPYIHHLKISLIPEQIPASPEEDMLAQQKQLQENIPELYHFHNCTLGVQAKFTSPTSEIEDTSRRGSNFSVNSTFSNGFDGRRRSTLSSLPLLSEQASTDYASLYHKVMTIDFVESLPDILCVDMNVLDMVRFEVKNVQPAVLHLIQISLTLPDICPSLDILQNTIIIEASKALEYPINSKFPNIIVERLQLLINIKENKNIHVSLPGAFMNSLQDKITNLLGDISLVDCDIIPNNRRSICLI</sequence>